<evidence type="ECO:0000256" key="1">
    <source>
        <dbReference type="ARBA" id="ARBA00004123"/>
    </source>
</evidence>
<keyword evidence="4 7" id="KW-0863">Zinc-finger</keyword>
<feature type="domain" description="C2H2-type" evidence="10">
    <location>
        <begin position="317"/>
        <end position="340"/>
    </location>
</feature>
<keyword evidence="3" id="KW-0677">Repeat</keyword>
<evidence type="ECO:0000256" key="5">
    <source>
        <dbReference type="ARBA" id="ARBA00022833"/>
    </source>
</evidence>
<evidence type="ECO:0000256" key="4">
    <source>
        <dbReference type="ARBA" id="ARBA00022771"/>
    </source>
</evidence>
<evidence type="ECO:0000313" key="12">
    <source>
        <dbReference type="EMBL" id="EXX79431.1"/>
    </source>
</evidence>
<evidence type="ECO:0000313" key="11">
    <source>
        <dbReference type="EMBL" id="EXX75493.1"/>
    </source>
</evidence>
<dbReference type="SMART" id="SM00355">
    <property type="entry name" value="ZnF_C2H2"/>
    <property type="match status" value="6"/>
</dbReference>
<dbReference type="HOGENOM" id="CLU_700470_0_0_1"/>
<keyword evidence="6" id="KW-0539">Nucleus</keyword>
<dbReference type="EMBL" id="JEMT01012407">
    <property type="protein sequence ID" value="EXX75493.1"/>
    <property type="molecule type" value="Genomic_DNA"/>
</dbReference>
<dbReference type="EMBL" id="JEMT01003532">
    <property type="protein sequence ID" value="EXX79431.1"/>
    <property type="molecule type" value="Genomic_DNA"/>
</dbReference>
<dbReference type="Pfam" id="PF12874">
    <property type="entry name" value="zf-met"/>
    <property type="match status" value="1"/>
</dbReference>
<dbReference type="GO" id="GO:0010468">
    <property type="term" value="P:regulation of gene expression"/>
    <property type="evidence" value="ECO:0007669"/>
    <property type="project" value="TreeGrafter"/>
</dbReference>
<evidence type="ECO:0000259" key="10">
    <source>
        <dbReference type="PROSITE" id="PS50157"/>
    </source>
</evidence>
<feature type="coiled-coil region" evidence="8">
    <location>
        <begin position="37"/>
        <end position="79"/>
    </location>
</feature>
<reference evidence="12 13" key="1">
    <citation type="submission" date="2014-02" db="EMBL/GenBank/DDBJ databases">
        <title>Single nucleus genome sequencing reveals high similarity among nuclei of an endomycorrhizal fungus.</title>
        <authorList>
            <person name="Lin K."/>
            <person name="Geurts R."/>
            <person name="Zhang Z."/>
            <person name="Limpens E."/>
            <person name="Saunders D.G."/>
            <person name="Mu D."/>
            <person name="Pang E."/>
            <person name="Cao H."/>
            <person name="Cha H."/>
            <person name="Lin T."/>
            <person name="Zhou Q."/>
            <person name="Shang Y."/>
            <person name="Li Y."/>
            <person name="Ivanov S."/>
            <person name="Sharma T."/>
            <person name="Velzen R.V."/>
            <person name="Ruijter N.D."/>
            <person name="Aanen D.K."/>
            <person name="Win J."/>
            <person name="Kamoun S."/>
            <person name="Bisseling T."/>
            <person name="Huang S."/>
        </authorList>
    </citation>
    <scope>NUCLEOTIDE SEQUENCE [LARGE SCALE GENOMIC DNA]</scope>
    <source>
        <strain evidence="12">DAOM 197198w</strain>
        <strain evidence="13">DAOM197198w</strain>
    </source>
</reference>
<keyword evidence="13" id="KW-1185">Reference proteome</keyword>
<dbReference type="Proteomes" id="UP000022910">
    <property type="component" value="Unassembled WGS sequence"/>
</dbReference>
<dbReference type="Gene3D" id="3.30.160.60">
    <property type="entry name" value="Classic Zinc Finger"/>
    <property type="match status" value="1"/>
</dbReference>
<accession>A0A015M350</accession>
<dbReference type="GO" id="GO:0005634">
    <property type="term" value="C:nucleus"/>
    <property type="evidence" value="ECO:0007669"/>
    <property type="project" value="UniProtKB-SubCell"/>
</dbReference>
<dbReference type="OrthoDB" id="4748970at2759"/>
<evidence type="ECO:0000256" key="6">
    <source>
        <dbReference type="ARBA" id="ARBA00023242"/>
    </source>
</evidence>
<proteinExistence type="predicted"/>
<keyword evidence="2" id="KW-0479">Metal-binding</keyword>
<evidence type="ECO:0000256" key="7">
    <source>
        <dbReference type="PROSITE-ProRule" id="PRU00042"/>
    </source>
</evidence>
<evidence type="ECO:0000256" key="8">
    <source>
        <dbReference type="SAM" id="Coils"/>
    </source>
</evidence>
<feature type="compositionally biased region" description="Acidic residues" evidence="9">
    <location>
        <begin position="390"/>
        <end position="421"/>
    </location>
</feature>
<dbReference type="PROSITE" id="PS50157">
    <property type="entry name" value="ZINC_FINGER_C2H2_2"/>
    <property type="match status" value="4"/>
</dbReference>
<feature type="domain" description="C2H2-type" evidence="10">
    <location>
        <begin position="143"/>
        <end position="171"/>
    </location>
</feature>
<feature type="domain" description="C2H2-type" evidence="10">
    <location>
        <begin position="169"/>
        <end position="197"/>
    </location>
</feature>
<comment type="subcellular location">
    <subcellularLocation>
        <location evidence="1">Nucleus</location>
    </subcellularLocation>
</comment>
<gene>
    <name evidence="12" type="ORF">RirG_005680</name>
    <name evidence="11" type="ORF">RirG_041390</name>
</gene>
<feature type="domain" description="C2H2-type" evidence="10">
    <location>
        <begin position="196"/>
        <end position="224"/>
    </location>
</feature>
<feature type="region of interest" description="Disordered" evidence="9">
    <location>
        <begin position="378"/>
        <end position="445"/>
    </location>
</feature>
<evidence type="ECO:0000313" key="13">
    <source>
        <dbReference type="Proteomes" id="UP000022910"/>
    </source>
</evidence>
<evidence type="ECO:0000256" key="2">
    <source>
        <dbReference type="ARBA" id="ARBA00022723"/>
    </source>
</evidence>
<sequence length="445" mass="51596">METGENVVWEGSSVTSIQHETKIGTSNDEIAVPNNLLNNLVENLEEFEERMNFDIEQVYKKFEEKIVTQSKLIESLRARIEYLEIDSVAKDEDIKKLRHEIHETIIIAKTKNTMNENELNVQFTEPLNVESHYNIQNKSETTIECKKCGKKFQDYAKYHKHNKENHNKYKCIVCQQAFPTKKGRKRHMRKNHKKDFPCNLCKKKFYLIAGLREHFRAKHSGGKFFPKAPRASHPPSTSVTSPLAVVEFIHEILPYQLPTNKMPPYQLRCKICKEIFDTHSKFNTHAKSLHDCKFACPDCSQVFLSKGLRKSHVKKSYRCQVCNKSVISEGGLISHCRQKHGQMSIVDIYYAAMGIQLSTSQSLFSEQEIILNELEITHEGGDNGSFDNDHTDEESNDDDYAEEEENERSDDTEDENDYTEEENGRSDYDDTEDENEKSDENDRGF</sequence>
<dbReference type="PANTHER" id="PTHR16515">
    <property type="entry name" value="PR DOMAIN ZINC FINGER PROTEIN"/>
    <property type="match status" value="1"/>
</dbReference>
<dbReference type="STRING" id="1432141.A0A015M350"/>
<dbReference type="AlphaFoldDB" id="A0A015M350"/>
<organism evidence="12 13">
    <name type="scientific">Rhizophagus irregularis (strain DAOM 197198w)</name>
    <name type="common">Glomus intraradices</name>
    <dbReference type="NCBI Taxonomy" id="1432141"/>
    <lineage>
        <taxon>Eukaryota</taxon>
        <taxon>Fungi</taxon>
        <taxon>Fungi incertae sedis</taxon>
        <taxon>Mucoromycota</taxon>
        <taxon>Glomeromycotina</taxon>
        <taxon>Glomeromycetes</taxon>
        <taxon>Glomerales</taxon>
        <taxon>Glomeraceae</taxon>
        <taxon>Rhizophagus</taxon>
    </lineage>
</organism>
<evidence type="ECO:0000256" key="9">
    <source>
        <dbReference type="SAM" id="MobiDB-lite"/>
    </source>
</evidence>
<dbReference type="SUPFAM" id="SSF57667">
    <property type="entry name" value="beta-beta-alpha zinc fingers"/>
    <property type="match status" value="1"/>
</dbReference>
<evidence type="ECO:0000256" key="3">
    <source>
        <dbReference type="ARBA" id="ARBA00022737"/>
    </source>
</evidence>
<keyword evidence="8" id="KW-0175">Coiled coil</keyword>
<dbReference type="GO" id="GO:0008270">
    <property type="term" value="F:zinc ion binding"/>
    <property type="evidence" value="ECO:0007669"/>
    <property type="project" value="UniProtKB-KW"/>
</dbReference>
<dbReference type="PROSITE" id="PS00028">
    <property type="entry name" value="ZINC_FINGER_C2H2_1"/>
    <property type="match status" value="5"/>
</dbReference>
<name>A0A015M350_RHIIW</name>
<dbReference type="InterPro" id="IPR013087">
    <property type="entry name" value="Znf_C2H2_type"/>
</dbReference>
<dbReference type="PANTHER" id="PTHR16515:SF49">
    <property type="entry name" value="GASTRULA ZINC FINGER PROTEIN XLCGF49.1-LIKE-RELATED"/>
    <property type="match status" value="1"/>
</dbReference>
<dbReference type="InterPro" id="IPR036236">
    <property type="entry name" value="Znf_C2H2_sf"/>
</dbReference>
<protein>
    <recommendedName>
        <fullName evidence="10">C2H2-type domain-containing protein</fullName>
    </recommendedName>
</protein>
<keyword evidence="5" id="KW-0862">Zinc</keyword>
<comment type="caution">
    <text evidence="12">The sequence shown here is derived from an EMBL/GenBank/DDBJ whole genome shotgun (WGS) entry which is preliminary data.</text>
</comment>
<dbReference type="InterPro" id="IPR050331">
    <property type="entry name" value="Zinc_finger"/>
</dbReference>